<proteinExistence type="predicted"/>
<gene>
    <name evidence="1" type="ORF">GTH24_11275</name>
</gene>
<keyword evidence="2" id="KW-1185">Reference proteome</keyword>
<sequence>MKIKTSKLKGLALDWAVGKAVGVDARIGKEFIVDANNCVYSPSSDWLKCGEFINNYWIDLMFEEVDGVNYCYASPPHLMGDYATANTAQEAICLAVVMLEIGDEVEIPEELINAN</sequence>
<dbReference type="AlphaFoldDB" id="A0A6G6SIU3"/>
<accession>A0A6G6SIU3</accession>
<reference evidence="1 2" key="1">
    <citation type="submission" date="2020-01" db="EMBL/GenBank/DDBJ databases">
        <title>The genomic epidemiology of tigecycline resistance gene tet(X) variants in a swine farm in China.</title>
        <authorList>
            <person name="Peng K."/>
            <person name="Li R."/>
        </authorList>
    </citation>
    <scope>NUCLEOTIDE SEQUENCE [LARGE SCALE GENOMIC DNA]</scope>
    <source>
        <strain evidence="1 2">ZN3</strain>
    </source>
</reference>
<dbReference type="EMBL" id="CP047344">
    <property type="protein sequence ID" value="QIF94443.1"/>
    <property type="molecule type" value="Genomic_DNA"/>
</dbReference>
<dbReference type="RefSeq" id="WP_069368909.1">
    <property type="nucleotide sequence ID" value="NZ_CP047344.1"/>
</dbReference>
<evidence type="ECO:0000313" key="2">
    <source>
        <dbReference type="Proteomes" id="UP000503287"/>
    </source>
</evidence>
<name>A0A6G6SIU3_PROVU</name>
<protein>
    <submittedName>
        <fullName evidence="1">DUF2591 domain-containing protein</fullName>
    </submittedName>
</protein>
<organism evidence="1 2">
    <name type="scientific">Proteus vulgaris</name>
    <dbReference type="NCBI Taxonomy" id="585"/>
    <lineage>
        <taxon>Bacteria</taxon>
        <taxon>Pseudomonadati</taxon>
        <taxon>Pseudomonadota</taxon>
        <taxon>Gammaproteobacteria</taxon>
        <taxon>Enterobacterales</taxon>
        <taxon>Morganellaceae</taxon>
        <taxon>Proteus</taxon>
    </lineage>
</organism>
<evidence type="ECO:0000313" key="1">
    <source>
        <dbReference type="EMBL" id="QIF94443.1"/>
    </source>
</evidence>
<dbReference type="Proteomes" id="UP000503287">
    <property type="component" value="Chromosome"/>
</dbReference>